<protein>
    <submittedName>
        <fullName evidence="1">Uncharacterized protein</fullName>
    </submittedName>
</protein>
<name>A0A0E9S873_ANGAN</name>
<reference evidence="1" key="1">
    <citation type="submission" date="2014-11" db="EMBL/GenBank/DDBJ databases">
        <authorList>
            <person name="Amaro Gonzalez C."/>
        </authorList>
    </citation>
    <scope>NUCLEOTIDE SEQUENCE</scope>
</reference>
<sequence length="35" mass="3815">MIWSCTSSPQPTIYGARNANNSVCNSRMVCFCTAT</sequence>
<accession>A0A0E9S873</accession>
<dbReference type="AlphaFoldDB" id="A0A0E9S873"/>
<organism evidence="1">
    <name type="scientific">Anguilla anguilla</name>
    <name type="common">European freshwater eel</name>
    <name type="synonym">Muraena anguilla</name>
    <dbReference type="NCBI Taxonomy" id="7936"/>
    <lineage>
        <taxon>Eukaryota</taxon>
        <taxon>Metazoa</taxon>
        <taxon>Chordata</taxon>
        <taxon>Craniata</taxon>
        <taxon>Vertebrata</taxon>
        <taxon>Euteleostomi</taxon>
        <taxon>Actinopterygii</taxon>
        <taxon>Neopterygii</taxon>
        <taxon>Teleostei</taxon>
        <taxon>Anguilliformes</taxon>
        <taxon>Anguillidae</taxon>
        <taxon>Anguilla</taxon>
    </lineage>
</organism>
<reference evidence="1" key="2">
    <citation type="journal article" date="2015" name="Fish Shellfish Immunol.">
        <title>Early steps in the European eel (Anguilla anguilla)-Vibrio vulnificus interaction in the gills: Role of the RtxA13 toxin.</title>
        <authorList>
            <person name="Callol A."/>
            <person name="Pajuelo D."/>
            <person name="Ebbesson L."/>
            <person name="Teles M."/>
            <person name="MacKenzie S."/>
            <person name="Amaro C."/>
        </authorList>
    </citation>
    <scope>NUCLEOTIDE SEQUENCE</scope>
</reference>
<dbReference type="EMBL" id="GBXM01071712">
    <property type="protein sequence ID" value="JAH36865.1"/>
    <property type="molecule type" value="Transcribed_RNA"/>
</dbReference>
<evidence type="ECO:0000313" key="1">
    <source>
        <dbReference type="EMBL" id="JAH36865.1"/>
    </source>
</evidence>
<proteinExistence type="predicted"/>